<dbReference type="Proteomes" id="UP000829720">
    <property type="component" value="Unassembled WGS sequence"/>
</dbReference>
<dbReference type="GO" id="GO:0006355">
    <property type="term" value="P:regulation of DNA-templated transcription"/>
    <property type="evidence" value="ECO:0007669"/>
    <property type="project" value="InterPro"/>
</dbReference>
<feature type="region of interest" description="Disordered" evidence="1">
    <location>
        <begin position="1"/>
        <end position="68"/>
    </location>
</feature>
<gene>
    <name evidence="2" type="ORF">AGOR_G00150610</name>
</gene>
<dbReference type="EMBL" id="JAERUA010000013">
    <property type="protein sequence ID" value="KAI1892112.1"/>
    <property type="molecule type" value="Genomic_DNA"/>
</dbReference>
<evidence type="ECO:0000313" key="3">
    <source>
        <dbReference type="Proteomes" id="UP000829720"/>
    </source>
</evidence>
<dbReference type="Pfam" id="PF06729">
    <property type="entry name" value="CENP-R"/>
    <property type="match status" value="1"/>
</dbReference>
<keyword evidence="3" id="KW-1185">Reference proteome</keyword>
<protein>
    <submittedName>
        <fullName evidence="2">Uncharacterized protein</fullName>
    </submittedName>
</protein>
<dbReference type="OrthoDB" id="8839831at2759"/>
<dbReference type="GO" id="GO:0005654">
    <property type="term" value="C:nucleoplasm"/>
    <property type="evidence" value="ECO:0007669"/>
    <property type="project" value="TreeGrafter"/>
</dbReference>
<proteinExistence type="predicted"/>
<sequence>MPVKRTLRLEEKENETPARKRPVPDRNYSPVTGTRFMSPVPSPKGNLTARRNTDNPSKTQKPQTDAEKLNALRSNVSVKAFKKVCQQLEKIVPTEGSSELRTFFFRGSADLQTELLRNKELFSKVEKHLKGGDTHPSKFQGFAKPGSSYEFLKSILN</sequence>
<evidence type="ECO:0000256" key="1">
    <source>
        <dbReference type="SAM" id="MobiDB-lite"/>
    </source>
</evidence>
<name>A0A8T3D7R9_9TELE</name>
<comment type="caution">
    <text evidence="2">The sequence shown here is derived from an EMBL/GenBank/DDBJ whole genome shotgun (WGS) entry which is preliminary data.</text>
</comment>
<feature type="compositionally biased region" description="Basic and acidic residues" evidence="1">
    <location>
        <begin position="7"/>
        <end position="24"/>
    </location>
</feature>
<dbReference type="PANTHER" id="PTHR15581">
    <property type="entry name" value="CENTROMERE PROTEIN R"/>
    <property type="match status" value="1"/>
</dbReference>
<dbReference type="PANTHER" id="PTHR15581:SF0">
    <property type="entry name" value="CENTROMERE PROTEIN R"/>
    <property type="match status" value="1"/>
</dbReference>
<dbReference type="AlphaFoldDB" id="A0A8T3D7R9"/>
<evidence type="ECO:0000313" key="2">
    <source>
        <dbReference type="EMBL" id="KAI1892112.1"/>
    </source>
</evidence>
<dbReference type="InterPro" id="IPR009601">
    <property type="entry name" value="CENP-R"/>
</dbReference>
<accession>A0A8T3D7R9</accession>
<organism evidence="2 3">
    <name type="scientific">Albula goreensis</name>
    <dbReference type="NCBI Taxonomy" id="1534307"/>
    <lineage>
        <taxon>Eukaryota</taxon>
        <taxon>Metazoa</taxon>
        <taxon>Chordata</taxon>
        <taxon>Craniata</taxon>
        <taxon>Vertebrata</taxon>
        <taxon>Euteleostomi</taxon>
        <taxon>Actinopterygii</taxon>
        <taxon>Neopterygii</taxon>
        <taxon>Teleostei</taxon>
        <taxon>Albuliformes</taxon>
        <taxon>Albulidae</taxon>
        <taxon>Albula</taxon>
    </lineage>
</organism>
<reference evidence="2" key="1">
    <citation type="submission" date="2021-01" db="EMBL/GenBank/DDBJ databases">
        <authorList>
            <person name="Zahm M."/>
            <person name="Roques C."/>
            <person name="Cabau C."/>
            <person name="Klopp C."/>
            <person name="Donnadieu C."/>
            <person name="Jouanno E."/>
            <person name="Lampietro C."/>
            <person name="Louis A."/>
            <person name="Herpin A."/>
            <person name="Echchiki A."/>
            <person name="Berthelot C."/>
            <person name="Parey E."/>
            <person name="Roest-Crollius H."/>
            <person name="Braasch I."/>
            <person name="Postlethwait J."/>
            <person name="Bobe J."/>
            <person name="Montfort J."/>
            <person name="Bouchez O."/>
            <person name="Begum T."/>
            <person name="Mejri S."/>
            <person name="Adams A."/>
            <person name="Chen W.-J."/>
            <person name="Guiguen Y."/>
        </authorList>
    </citation>
    <scope>NUCLEOTIDE SEQUENCE</scope>
    <source>
        <tissue evidence="2">Blood</tissue>
    </source>
</reference>
<dbReference type="GO" id="GO:0034080">
    <property type="term" value="P:CENP-A containing chromatin assembly"/>
    <property type="evidence" value="ECO:0007669"/>
    <property type="project" value="InterPro"/>
</dbReference>
<feature type="compositionally biased region" description="Polar residues" evidence="1">
    <location>
        <begin position="54"/>
        <end position="63"/>
    </location>
</feature>